<evidence type="ECO:0000313" key="2">
    <source>
        <dbReference type="Proteomes" id="UP000222907"/>
    </source>
</evidence>
<keyword evidence="2" id="KW-1185">Reference proteome</keyword>
<sequence>MASRLTLFLKSTVAKMAMTLEQTRQAIIDRMQSFRGITQDRIQYPNLPGFTVPKEGLWCRLTIAGGPSFISGIADKPCTRRTGNIMIQCFARPNSGIIEITKLSDALLAHFEYFTIEHLECLNGQSIYAGKDADFIQYNVSIGYKVN</sequence>
<evidence type="ECO:0008006" key="3">
    <source>
        <dbReference type="Google" id="ProtNLM"/>
    </source>
</evidence>
<gene>
    <name evidence="1" type="ORF">ABA3177_00690</name>
</gene>
<protein>
    <recommendedName>
        <fullName evidence="3">Prophage PSSB64-02</fullName>
    </recommendedName>
</protein>
<dbReference type="OrthoDB" id="22440at10239"/>
<dbReference type="Gene3D" id="3.30.2000.20">
    <property type="match status" value="1"/>
</dbReference>
<organism evidence="1 2">
    <name type="scientific">Acinetobacter phage YMC11/11/R3177</name>
    <dbReference type="NCBI Taxonomy" id="1628721"/>
    <lineage>
        <taxon>Viruses</taxon>
        <taxon>Duplodnaviria</taxon>
        <taxon>Heunggongvirae</taxon>
        <taxon>Uroviricota</taxon>
        <taxon>Caudoviricetes</taxon>
        <taxon>Vieuvirus</taxon>
        <taxon>Vieuvirus R3177</taxon>
    </lineage>
</organism>
<name>A0A0D4DBX3_9CAUD</name>
<proteinExistence type="predicted"/>
<dbReference type="EMBL" id="KP861230">
    <property type="protein sequence ID" value="AJT61385.1"/>
    <property type="molecule type" value="Genomic_DNA"/>
</dbReference>
<accession>A0A0D4DBX3</accession>
<evidence type="ECO:0000313" key="1">
    <source>
        <dbReference type="EMBL" id="AJT61385.1"/>
    </source>
</evidence>
<reference evidence="1 2" key="1">
    <citation type="journal article" date="2015" name="Arch. Virol.">
        <title>Complete genome sequence of the siphoviral bacteriophage ??-R3177, which lyses an OXA-66-producing carbapenem-resistant Acinetobacter baumannii isolate.</title>
        <authorList>
            <person name="Jeon J."/>
            <person name="D'Souza R."/>
            <person name="Pinto N."/>
            <person name="Ryu C.M."/>
            <person name="Park J.H."/>
            <person name="Yong D."/>
            <person name="Lee K."/>
        </authorList>
    </citation>
    <scope>NUCLEOTIDE SEQUENCE [LARGE SCALE GENOMIC DNA]</scope>
</reference>
<dbReference type="Proteomes" id="UP000222907">
    <property type="component" value="Segment"/>
</dbReference>